<gene>
    <name evidence="2" type="primary">Gtf2ird2_3</name>
    <name evidence="2" type="ORF">GTO95_0015659</name>
</gene>
<feature type="domain" description="SPIN-DOC-like zinc-finger" evidence="1">
    <location>
        <begin position="17"/>
        <end position="75"/>
    </location>
</feature>
<sequence length="361" mass="41237">MATTKKRKVDAECRSFQEKWTNYYFFVEVKGKPVCLVCGNALAVMKKDNLEHHYSSNHAKLNELGGQMRLDKINALQRSLESQQAAFTRPRCDRDNVIQTSYVVSELIAEKLRPHVEGEFVKECMVVAADAQLAIFVRGITAEFDTREELLSLEVMHGTTRGEDLFERLVLSMKKLQLTFEKLSGLTTDGATAMVGSQKGLIAFVKKELNRLSLDPSDFLLYITHQESLCAQSLQLNNVMSTVVSCIHFVKSRGFNSHQFKELLNDLDSEYGGLVYHCEVRWLSCGNMLMRFYELRDEVKQFMEMKGKPVREHNDSKWLCDLEFMVDITKYLSELNVKLQGPNQLLSSLLSNVKSFEATVN</sequence>
<dbReference type="Proteomes" id="UP000736164">
    <property type="component" value="Unassembled WGS sequence"/>
</dbReference>
<proteinExistence type="predicted"/>
<dbReference type="InterPro" id="IPR040647">
    <property type="entry name" value="SPIN-DOC_Znf-C2H2"/>
</dbReference>
<dbReference type="EMBL" id="JAAWVO010060506">
    <property type="protein sequence ID" value="MBN3322622.1"/>
    <property type="molecule type" value="Genomic_DNA"/>
</dbReference>
<evidence type="ECO:0000313" key="2">
    <source>
        <dbReference type="EMBL" id="MBN3322622.1"/>
    </source>
</evidence>
<protein>
    <submittedName>
        <fullName evidence="2">GTD2A protein</fullName>
    </submittedName>
</protein>
<dbReference type="PANTHER" id="PTHR45913:SF21">
    <property type="entry name" value="DUF4371 DOMAIN-CONTAINING PROTEIN"/>
    <property type="match status" value="1"/>
</dbReference>
<dbReference type="InterPro" id="IPR012337">
    <property type="entry name" value="RNaseH-like_sf"/>
</dbReference>
<reference evidence="2" key="1">
    <citation type="journal article" date="2021" name="Cell">
        <title>Tracing the genetic footprints of vertebrate landing in non-teleost ray-finned fishes.</title>
        <authorList>
            <person name="Bi X."/>
            <person name="Wang K."/>
            <person name="Yang L."/>
            <person name="Pan H."/>
            <person name="Jiang H."/>
            <person name="Wei Q."/>
            <person name="Fang M."/>
            <person name="Yu H."/>
            <person name="Zhu C."/>
            <person name="Cai Y."/>
            <person name="He Y."/>
            <person name="Gan X."/>
            <person name="Zeng H."/>
            <person name="Yu D."/>
            <person name="Zhu Y."/>
            <person name="Jiang H."/>
            <person name="Qiu Q."/>
            <person name="Yang H."/>
            <person name="Zhang Y.E."/>
            <person name="Wang W."/>
            <person name="Zhu M."/>
            <person name="He S."/>
            <person name="Zhang G."/>
        </authorList>
    </citation>
    <scope>NUCLEOTIDE SEQUENCE</scope>
    <source>
        <strain evidence="2">Allg_001</strain>
    </source>
</reference>
<name>A0A8J7NZF8_ATRSP</name>
<feature type="non-terminal residue" evidence="2">
    <location>
        <position position="361"/>
    </location>
</feature>
<dbReference type="AlphaFoldDB" id="A0A8J7NZF8"/>
<dbReference type="SUPFAM" id="SSF53098">
    <property type="entry name" value="Ribonuclease H-like"/>
    <property type="match status" value="1"/>
</dbReference>
<dbReference type="Pfam" id="PF18658">
    <property type="entry name" value="zf-C2H2_12"/>
    <property type="match status" value="1"/>
</dbReference>
<accession>A0A8J7NZF8</accession>
<keyword evidence="3" id="KW-1185">Reference proteome</keyword>
<evidence type="ECO:0000259" key="1">
    <source>
        <dbReference type="Pfam" id="PF18658"/>
    </source>
</evidence>
<comment type="caution">
    <text evidence="2">The sequence shown here is derived from an EMBL/GenBank/DDBJ whole genome shotgun (WGS) entry which is preliminary data.</text>
</comment>
<feature type="non-terminal residue" evidence="2">
    <location>
        <position position="1"/>
    </location>
</feature>
<organism evidence="2 3">
    <name type="scientific">Atractosteus spatula</name>
    <name type="common">Alligator gar</name>
    <name type="synonym">Lepisosteus spatula</name>
    <dbReference type="NCBI Taxonomy" id="7917"/>
    <lineage>
        <taxon>Eukaryota</taxon>
        <taxon>Metazoa</taxon>
        <taxon>Chordata</taxon>
        <taxon>Craniata</taxon>
        <taxon>Vertebrata</taxon>
        <taxon>Euteleostomi</taxon>
        <taxon>Actinopterygii</taxon>
        <taxon>Neopterygii</taxon>
        <taxon>Holostei</taxon>
        <taxon>Semionotiformes</taxon>
        <taxon>Lepisosteidae</taxon>
        <taxon>Atractosteus</taxon>
    </lineage>
</organism>
<evidence type="ECO:0000313" key="3">
    <source>
        <dbReference type="Proteomes" id="UP000736164"/>
    </source>
</evidence>
<dbReference type="PANTHER" id="PTHR45913">
    <property type="entry name" value="EPM2A-INTERACTING PROTEIN 1"/>
    <property type="match status" value="1"/>
</dbReference>